<evidence type="ECO:0000313" key="1">
    <source>
        <dbReference type="EMBL" id="CAL7936602.1"/>
    </source>
</evidence>
<keyword evidence="2" id="KW-1185">Reference proteome</keyword>
<gene>
    <name evidence="1" type="ORF">XYLVIOL_LOCUS2251</name>
</gene>
<reference evidence="1 2" key="1">
    <citation type="submission" date="2024-08" db="EMBL/GenBank/DDBJ databases">
        <authorList>
            <person name="Will J Nash"/>
            <person name="Angela Man"/>
            <person name="Seanna McTaggart"/>
            <person name="Kendall Baker"/>
            <person name="Tom Barker"/>
            <person name="Leah Catchpole"/>
            <person name="Alex Durrant"/>
            <person name="Karim Gharbi"/>
            <person name="Naomi Irish"/>
            <person name="Gemy Kaithakottil"/>
            <person name="Debby Ku"/>
            <person name="Aaliyah Providence"/>
            <person name="Felix Shaw"/>
            <person name="David Swarbreck"/>
            <person name="Chris Watkins"/>
            <person name="Ann M. McCartney"/>
            <person name="Giulio Formenti"/>
            <person name="Alice Mouton"/>
            <person name="Noel Vella"/>
            <person name="Bjorn M von Reumont"/>
            <person name="Adriana Vella"/>
            <person name="Wilfried Haerty"/>
        </authorList>
    </citation>
    <scope>NUCLEOTIDE SEQUENCE [LARGE SCALE GENOMIC DNA]</scope>
</reference>
<accession>A0ABP1N825</accession>
<sequence length="98" mass="11396">MESTTGLSTIFLIDGYDEGIRIRKEYDEIYCPTCKETSQNEKVLRVIIRGHLSVHLIQMHKDDGRTIVKSRTVVNFRRLSHDQPEFSKLTSQTFDNHA</sequence>
<comment type="caution">
    <text evidence="1">The sequence shown here is derived from an EMBL/GenBank/DDBJ whole genome shotgun (WGS) entry which is preliminary data.</text>
</comment>
<dbReference type="EMBL" id="CAXAJV020001287">
    <property type="protein sequence ID" value="CAL7936602.1"/>
    <property type="molecule type" value="Genomic_DNA"/>
</dbReference>
<name>A0ABP1N825_XYLVO</name>
<organism evidence="1 2">
    <name type="scientific">Xylocopa violacea</name>
    <name type="common">Violet carpenter bee</name>
    <name type="synonym">Apis violacea</name>
    <dbReference type="NCBI Taxonomy" id="135666"/>
    <lineage>
        <taxon>Eukaryota</taxon>
        <taxon>Metazoa</taxon>
        <taxon>Ecdysozoa</taxon>
        <taxon>Arthropoda</taxon>
        <taxon>Hexapoda</taxon>
        <taxon>Insecta</taxon>
        <taxon>Pterygota</taxon>
        <taxon>Neoptera</taxon>
        <taxon>Endopterygota</taxon>
        <taxon>Hymenoptera</taxon>
        <taxon>Apocrita</taxon>
        <taxon>Aculeata</taxon>
        <taxon>Apoidea</taxon>
        <taxon>Anthophila</taxon>
        <taxon>Apidae</taxon>
        <taxon>Xylocopa</taxon>
        <taxon>Xylocopa</taxon>
    </lineage>
</organism>
<proteinExistence type="predicted"/>
<dbReference type="Proteomes" id="UP001642520">
    <property type="component" value="Unassembled WGS sequence"/>
</dbReference>
<evidence type="ECO:0000313" key="2">
    <source>
        <dbReference type="Proteomes" id="UP001642520"/>
    </source>
</evidence>
<protein>
    <submittedName>
        <fullName evidence="1">Uncharacterized protein</fullName>
    </submittedName>
</protein>